<reference evidence="1" key="1">
    <citation type="submission" date="2018-02" db="EMBL/GenBank/DDBJ databases">
        <title>Rhizophora mucronata_Transcriptome.</title>
        <authorList>
            <person name="Meera S.P."/>
            <person name="Sreeshan A."/>
            <person name="Augustine A."/>
        </authorList>
    </citation>
    <scope>NUCLEOTIDE SEQUENCE</scope>
    <source>
        <tissue evidence="1">Leaf</tissue>
    </source>
</reference>
<proteinExistence type="predicted"/>
<name>A0A2P2N3Y3_RHIMU</name>
<protein>
    <submittedName>
        <fullName evidence="1">Uncharacterized protein</fullName>
    </submittedName>
</protein>
<sequence>MNKNQTHKSETSINMTKKK</sequence>
<evidence type="ECO:0000313" key="1">
    <source>
        <dbReference type="EMBL" id="MBX37189.1"/>
    </source>
</evidence>
<organism evidence="1">
    <name type="scientific">Rhizophora mucronata</name>
    <name type="common">Asiatic mangrove</name>
    <dbReference type="NCBI Taxonomy" id="61149"/>
    <lineage>
        <taxon>Eukaryota</taxon>
        <taxon>Viridiplantae</taxon>
        <taxon>Streptophyta</taxon>
        <taxon>Embryophyta</taxon>
        <taxon>Tracheophyta</taxon>
        <taxon>Spermatophyta</taxon>
        <taxon>Magnoliopsida</taxon>
        <taxon>eudicotyledons</taxon>
        <taxon>Gunneridae</taxon>
        <taxon>Pentapetalae</taxon>
        <taxon>rosids</taxon>
        <taxon>fabids</taxon>
        <taxon>Malpighiales</taxon>
        <taxon>Rhizophoraceae</taxon>
        <taxon>Rhizophora</taxon>
    </lineage>
</organism>
<dbReference type="EMBL" id="GGEC01056705">
    <property type="protein sequence ID" value="MBX37189.1"/>
    <property type="molecule type" value="Transcribed_RNA"/>
</dbReference>
<dbReference type="AlphaFoldDB" id="A0A2P2N3Y3"/>
<accession>A0A2P2N3Y3</accession>